<dbReference type="PANTHER" id="PTHR33841">
    <property type="entry name" value="DNA METHYLTRANSFERASE YEEA-RELATED"/>
    <property type="match status" value="1"/>
</dbReference>
<evidence type="ECO:0000259" key="9">
    <source>
        <dbReference type="Pfam" id="PF07669"/>
    </source>
</evidence>
<dbReference type="GO" id="GO:0032259">
    <property type="term" value="P:methylation"/>
    <property type="evidence" value="ECO:0007669"/>
    <property type="project" value="UniProtKB-KW"/>
</dbReference>
<feature type="domain" description="DUF7814" evidence="12">
    <location>
        <begin position="245"/>
        <end position="471"/>
    </location>
</feature>
<protein>
    <recommendedName>
        <fullName evidence="1">site-specific DNA-methyltransferase (adenine-specific)</fullName>
        <ecNumber evidence="1">2.1.1.72</ecNumber>
    </recommendedName>
</protein>
<dbReference type="Pfam" id="PF25120">
    <property type="entry name" value="DUF7814"/>
    <property type="match status" value="1"/>
</dbReference>
<feature type="domain" description="Type II methyltransferase M.TaqI-like" evidence="9">
    <location>
        <begin position="631"/>
        <end position="936"/>
    </location>
</feature>
<dbReference type="Proteomes" id="UP000662783">
    <property type="component" value="Chromosome"/>
</dbReference>
<keyword evidence="4" id="KW-0949">S-adenosyl-L-methionine</keyword>
<evidence type="ECO:0000259" key="12">
    <source>
        <dbReference type="Pfam" id="PF25120"/>
    </source>
</evidence>
<dbReference type="REBASE" id="460006">
    <property type="entry name" value="FspS481ORF8935P"/>
</dbReference>
<keyword evidence="14" id="KW-1185">Reference proteome</keyword>
<proteinExistence type="predicted"/>
<evidence type="ECO:0000256" key="7">
    <source>
        <dbReference type="ARBA" id="ARBA00047942"/>
    </source>
</evidence>
<dbReference type="PROSITE" id="PS00092">
    <property type="entry name" value="N6_MTASE"/>
    <property type="match status" value="1"/>
</dbReference>
<dbReference type="PRINTS" id="PR00507">
    <property type="entry name" value="N12N6MTFRASE"/>
</dbReference>
<dbReference type="GO" id="GO:0009307">
    <property type="term" value="P:DNA restriction-modification system"/>
    <property type="evidence" value="ECO:0007669"/>
    <property type="project" value="UniProtKB-KW"/>
</dbReference>
<dbReference type="EMBL" id="CP070608">
    <property type="protein sequence ID" value="QSE99196.1"/>
    <property type="molecule type" value="Genomic_DNA"/>
</dbReference>
<evidence type="ECO:0000313" key="13">
    <source>
        <dbReference type="EMBL" id="QSE99196.1"/>
    </source>
</evidence>
<dbReference type="Gene3D" id="3.40.50.150">
    <property type="entry name" value="Vaccinia Virus protein VP39"/>
    <property type="match status" value="1"/>
</dbReference>
<dbReference type="Pfam" id="PF12950">
    <property type="entry name" value="TaqI_C"/>
    <property type="match status" value="1"/>
</dbReference>
<dbReference type="SUPFAM" id="SSF53335">
    <property type="entry name" value="S-adenosyl-L-methionine-dependent methyltransferases"/>
    <property type="match status" value="1"/>
</dbReference>
<keyword evidence="5" id="KW-0680">Restriction system</keyword>
<evidence type="ECO:0000256" key="3">
    <source>
        <dbReference type="ARBA" id="ARBA00022679"/>
    </source>
</evidence>
<dbReference type="InterPro" id="IPR025931">
    <property type="entry name" value="TaqI_C"/>
</dbReference>
<keyword evidence="6" id="KW-0238">DNA-binding</keyword>
<comment type="catalytic activity">
    <reaction evidence="7">
        <text>a 2'-deoxyadenosine in DNA + S-adenosyl-L-methionine = an N(6)-methyl-2'-deoxyadenosine in DNA + S-adenosyl-L-homocysteine + H(+)</text>
        <dbReference type="Rhea" id="RHEA:15197"/>
        <dbReference type="Rhea" id="RHEA-COMP:12418"/>
        <dbReference type="Rhea" id="RHEA-COMP:12419"/>
        <dbReference type="ChEBI" id="CHEBI:15378"/>
        <dbReference type="ChEBI" id="CHEBI:57856"/>
        <dbReference type="ChEBI" id="CHEBI:59789"/>
        <dbReference type="ChEBI" id="CHEBI:90615"/>
        <dbReference type="ChEBI" id="CHEBI:90616"/>
        <dbReference type="EC" id="2.1.1.72"/>
    </reaction>
</comment>
<keyword evidence="3" id="KW-0808">Transferase</keyword>
<keyword evidence="8" id="KW-0175">Coiled coil</keyword>
<accession>A0A974WIR4</accession>
<evidence type="ECO:0000256" key="2">
    <source>
        <dbReference type="ARBA" id="ARBA00022603"/>
    </source>
</evidence>
<dbReference type="AlphaFoldDB" id="A0A974WIR4"/>
<dbReference type="GO" id="GO:0003677">
    <property type="term" value="F:DNA binding"/>
    <property type="evidence" value="ECO:0007669"/>
    <property type="project" value="UniProtKB-KW"/>
</dbReference>
<evidence type="ECO:0000259" key="11">
    <source>
        <dbReference type="Pfam" id="PF23653"/>
    </source>
</evidence>
<feature type="domain" description="DUF7149" evidence="11">
    <location>
        <begin position="10"/>
        <end position="244"/>
    </location>
</feature>
<organism evidence="13 14">
    <name type="scientific">Fulvivirga lutea</name>
    <dbReference type="NCBI Taxonomy" id="2810512"/>
    <lineage>
        <taxon>Bacteria</taxon>
        <taxon>Pseudomonadati</taxon>
        <taxon>Bacteroidota</taxon>
        <taxon>Cytophagia</taxon>
        <taxon>Cytophagales</taxon>
        <taxon>Fulvivirgaceae</taxon>
        <taxon>Fulvivirga</taxon>
    </lineage>
</organism>
<evidence type="ECO:0000256" key="8">
    <source>
        <dbReference type="SAM" id="Coils"/>
    </source>
</evidence>
<evidence type="ECO:0000256" key="1">
    <source>
        <dbReference type="ARBA" id="ARBA00011900"/>
    </source>
</evidence>
<feature type="domain" description="TaqI-like C-terminal specificity" evidence="10">
    <location>
        <begin position="1052"/>
        <end position="1169"/>
    </location>
</feature>
<dbReference type="Pfam" id="PF23653">
    <property type="entry name" value="DUF7149"/>
    <property type="match status" value="1"/>
</dbReference>
<keyword evidence="2 13" id="KW-0489">Methyltransferase</keyword>
<dbReference type="RefSeq" id="WP_205723707.1">
    <property type="nucleotide sequence ID" value="NZ_CP070608.1"/>
</dbReference>
<name>A0A974WIR4_9BACT</name>
<dbReference type="InterPro" id="IPR002052">
    <property type="entry name" value="DNA_methylase_N6_adenine_CS"/>
</dbReference>
<dbReference type="InterPro" id="IPR011639">
    <property type="entry name" value="MethylTrfase_TaqI-like_dom"/>
</dbReference>
<evidence type="ECO:0000259" key="10">
    <source>
        <dbReference type="Pfam" id="PF12950"/>
    </source>
</evidence>
<evidence type="ECO:0000256" key="4">
    <source>
        <dbReference type="ARBA" id="ARBA00022691"/>
    </source>
</evidence>
<dbReference type="InterPro" id="IPR029063">
    <property type="entry name" value="SAM-dependent_MTases_sf"/>
</dbReference>
<dbReference type="InterPro" id="IPR050953">
    <property type="entry name" value="N4_N6_ade-DNA_methylase"/>
</dbReference>
<dbReference type="Pfam" id="PF07669">
    <property type="entry name" value="Eco57I"/>
    <property type="match status" value="1"/>
</dbReference>
<sequence length="1224" mass="141412">MAREKKPFITPTQALNKAYRKQKVYSGDIELFRNNLSKLLGELDEQESEEHVKNDVIQFLNDTWYKGDFAINTKDRTDLVIHNEKTTKSTAGVLLEVKKPSNKSEMVSKDKLNAKALQELVLYYLRERIEKENTDIKHLVVTNVYEWFVFDASTFYEAFYKNSALVKEFKQWNAGQKDTTKTELFYKDIAAPAIDKLKEQLTYTWFDFREFEKELKKEGDSTKLISLYKLLSPVHLLKQPFANDSNSLNKQFYHELLHIIGLEETKDKGKKIIQRKEKGKRDSGSLLENAMLIMDERDRLRMLDRPSHFGKNAEEQAYNVGLELCITWVNRVLFLKLLESQLVSYHKGDKTYKFLDSKTIPDYDVLDRLFFGVLARKQQDRHERYKELFAHIPYLNSSLFEPTGLEEVLSISMLSHDTPIEVYSQTVLKDEKGKRIGGKKDPLTYLFEFLEAYDFASEGKEAIQDESKSLINASVLGLIFEKINGYKDGSFYTPGFITMYMCRETIRRAVVQKFNEAKGWALESFEQLYDKIEDKKEANDIINSLKICDPAVGSGHFLVSALNEIIAIKSELRILLDKEGKTLRDYDITIENDELIITDDNGAFFDYTVGSNEKQRVQETLFHEKQTIIENCLFGVDINPNSVKICRLRLWIELLKNAYYINPLSGGDKGVGNPSLRRVPEGREVLQTLPNIDINIKTGNSLISRFDLDTDISEALKKSKWDITTYRNAVNSYKNATSKEDKREFERLIESIKGDFETEIGKKDKRLIRSQKLKGELMKLTQQTDLFGLVGAKKKAWEKEVNDKTKALQKLEQELEEVRSNQIFEDAFEWRFEFPEVLDDAGNFKGFDVVIGNPPYLRVRDDSQSFLAERYLTAENQLDLYHLFIEKSHQILDSKGINSFIVPNAFLANQNTFKLREFILSNFGILSFVDIRDDVFEEASVDVLIYLFSKAKFNGVSINHLGQNQSIIVQNEFNPGSFKTNRGFNFTTTLSPNENTIIQKIESQSINVEDKYDCSSGIKEYQVGKGKPAQTSSQVKNKVFNSFSKVDVTYLPELRGKNLRKYVFSWNNEYISYGSWLAEPRDVKYSLGTRLLIRQIPGKDSLVTSLVKDDFVIDQTAYVLKPKNDAVNPIHDLAIFNSKLIFWYFRNINNEFDDLFPKIKAGEIKALPLIDKTNPLIENKVTQILNDKNENPSRDTLELEKEIDQLVYELYGLTEEEIKIVEGS</sequence>
<dbReference type="EC" id="2.1.1.72" evidence="1"/>
<reference evidence="13" key="1">
    <citation type="submission" date="2021-02" db="EMBL/GenBank/DDBJ databases">
        <title>Fulvivirga sp. S481 isolated from sea water.</title>
        <authorList>
            <person name="Bae S.S."/>
            <person name="Baek K."/>
        </authorList>
    </citation>
    <scope>NUCLEOTIDE SEQUENCE</scope>
    <source>
        <strain evidence="13">S481</strain>
    </source>
</reference>
<evidence type="ECO:0000256" key="5">
    <source>
        <dbReference type="ARBA" id="ARBA00022747"/>
    </source>
</evidence>
<feature type="coiled-coil region" evidence="8">
    <location>
        <begin position="794"/>
        <end position="821"/>
    </location>
</feature>
<dbReference type="InterPro" id="IPR055573">
    <property type="entry name" value="DUF7149"/>
</dbReference>
<dbReference type="GO" id="GO:0009007">
    <property type="term" value="F:site-specific DNA-methyltransferase (adenine-specific) activity"/>
    <property type="evidence" value="ECO:0007669"/>
    <property type="project" value="UniProtKB-EC"/>
</dbReference>
<gene>
    <name evidence="13" type="ORF">JR347_08935</name>
</gene>
<dbReference type="PANTHER" id="PTHR33841:SF1">
    <property type="entry name" value="DNA METHYLTRANSFERASE A"/>
    <property type="match status" value="1"/>
</dbReference>
<evidence type="ECO:0000313" key="14">
    <source>
        <dbReference type="Proteomes" id="UP000662783"/>
    </source>
</evidence>
<dbReference type="KEGG" id="fuv:JR347_08935"/>
<evidence type="ECO:0000256" key="6">
    <source>
        <dbReference type="ARBA" id="ARBA00023125"/>
    </source>
</evidence>
<dbReference type="InterPro" id="IPR056716">
    <property type="entry name" value="DUF7814"/>
</dbReference>